<dbReference type="PROSITE" id="PS50928">
    <property type="entry name" value="ABC_TM1"/>
    <property type="match status" value="1"/>
</dbReference>
<organism evidence="9 10">
    <name type="scientific">Paenibacillus alvei</name>
    <name type="common">Bacillus alvei</name>
    <dbReference type="NCBI Taxonomy" id="44250"/>
    <lineage>
        <taxon>Bacteria</taxon>
        <taxon>Bacillati</taxon>
        <taxon>Bacillota</taxon>
        <taxon>Bacilli</taxon>
        <taxon>Bacillales</taxon>
        <taxon>Paenibacillaceae</taxon>
        <taxon>Paenibacillus</taxon>
    </lineage>
</organism>
<keyword evidence="4 7" id="KW-0812">Transmembrane</keyword>
<comment type="similarity">
    <text evidence="7">Belongs to the binding-protein-dependent transport system permease family.</text>
</comment>
<evidence type="ECO:0000313" key="9">
    <source>
        <dbReference type="EMBL" id="NOJ69614.1"/>
    </source>
</evidence>
<dbReference type="PANTHER" id="PTHR30193:SF37">
    <property type="entry name" value="INNER MEMBRANE ABC TRANSPORTER PERMEASE PROTEIN YCJO"/>
    <property type="match status" value="1"/>
</dbReference>
<dbReference type="InterPro" id="IPR035906">
    <property type="entry name" value="MetI-like_sf"/>
</dbReference>
<evidence type="ECO:0000256" key="2">
    <source>
        <dbReference type="ARBA" id="ARBA00022448"/>
    </source>
</evidence>
<proteinExistence type="inferred from homology"/>
<dbReference type="SUPFAM" id="SSF160964">
    <property type="entry name" value="MalF N-terminal region-like"/>
    <property type="match status" value="1"/>
</dbReference>
<keyword evidence="2 7" id="KW-0813">Transport</keyword>
<feature type="transmembrane region" description="Helical" evidence="7">
    <location>
        <begin position="91"/>
        <end position="113"/>
    </location>
</feature>
<evidence type="ECO:0000256" key="4">
    <source>
        <dbReference type="ARBA" id="ARBA00022692"/>
    </source>
</evidence>
<feature type="domain" description="ABC transmembrane type-1" evidence="8">
    <location>
        <begin position="87"/>
        <end position="303"/>
    </location>
</feature>
<accession>A0AAP6ZVS8</accession>
<sequence>MVPAQKTPAKGNVSGRVGLSWKRKRQLFVFVFTVPTLLFFCLFMIYPIFHGLYYSFTDWSGGSETKNLIGIQNYRDLANDPIIVKAIMNDYFFVFWKVVGIVGLGVLFAVLMTRFRVRGSGFFRSVFFIPNILSVVVIGVLWNYIYNPSIGFLNSFLSLFTSEKVQTPWLGDPQLAMWMLLPPAIWAGVGFVMILVIAGILNIPKDLYEAASIDGAKELQQFWRVTMPLTWEQIKVSILWVVMTTLNGSFVIVWMMTEGGPDNATQVMGSYLYQMGFRQFHFGYASAIGVLILILSLITTLALQRLMHRDAIEMA</sequence>
<dbReference type="GO" id="GO:0005886">
    <property type="term" value="C:plasma membrane"/>
    <property type="evidence" value="ECO:0007669"/>
    <property type="project" value="UniProtKB-SubCell"/>
</dbReference>
<feature type="transmembrane region" description="Helical" evidence="7">
    <location>
        <begin position="184"/>
        <end position="203"/>
    </location>
</feature>
<feature type="transmembrane region" description="Helical" evidence="7">
    <location>
        <begin position="236"/>
        <end position="256"/>
    </location>
</feature>
<dbReference type="PANTHER" id="PTHR30193">
    <property type="entry name" value="ABC TRANSPORTER PERMEASE PROTEIN"/>
    <property type="match status" value="1"/>
</dbReference>
<keyword evidence="5 7" id="KW-1133">Transmembrane helix</keyword>
<dbReference type="RefSeq" id="WP_171415144.1">
    <property type="nucleotide sequence ID" value="NZ_JABFOR010000003.1"/>
</dbReference>
<feature type="transmembrane region" description="Helical" evidence="7">
    <location>
        <begin position="282"/>
        <end position="303"/>
    </location>
</feature>
<dbReference type="EMBL" id="JABFOR010000003">
    <property type="protein sequence ID" value="NOJ69614.1"/>
    <property type="molecule type" value="Genomic_DNA"/>
</dbReference>
<evidence type="ECO:0000256" key="5">
    <source>
        <dbReference type="ARBA" id="ARBA00022989"/>
    </source>
</evidence>
<protein>
    <submittedName>
        <fullName evidence="9">Sugar ABC transporter permease</fullName>
    </submittedName>
</protein>
<comment type="caution">
    <text evidence="9">The sequence shown here is derived from an EMBL/GenBank/DDBJ whole genome shotgun (WGS) entry which is preliminary data.</text>
</comment>
<dbReference type="SUPFAM" id="SSF161098">
    <property type="entry name" value="MetI-like"/>
    <property type="match status" value="1"/>
</dbReference>
<keyword evidence="6 7" id="KW-0472">Membrane</keyword>
<gene>
    <name evidence="9" type="ORF">HMI46_03475</name>
</gene>
<keyword evidence="3" id="KW-1003">Cell membrane</keyword>
<dbReference type="Proteomes" id="UP000552038">
    <property type="component" value="Unassembled WGS sequence"/>
</dbReference>
<dbReference type="CDD" id="cd06261">
    <property type="entry name" value="TM_PBP2"/>
    <property type="match status" value="1"/>
</dbReference>
<dbReference type="GO" id="GO:0055085">
    <property type="term" value="P:transmembrane transport"/>
    <property type="evidence" value="ECO:0007669"/>
    <property type="project" value="InterPro"/>
</dbReference>
<evidence type="ECO:0000256" key="1">
    <source>
        <dbReference type="ARBA" id="ARBA00004651"/>
    </source>
</evidence>
<evidence type="ECO:0000256" key="6">
    <source>
        <dbReference type="ARBA" id="ARBA00023136"/>
    </source>
</evidence>
<evidence type="ECO:0000256" key="3">
    <source>
        <dbReference type="ARBA" id="ARBA00022475"/>
    </source>
</evidence>
<dbReference type="Gene3D" id="1.10.3720.10">
    <property type="entry name" value="MetI-like"/>
    <property type="match status" value="1"/>
</dbReference>
<dbReference type="InterPro" id="IPR051393">
    <property type="entry name" value="ABC_transporter_permease"/>
</dbReference>
<feature type="transmembrane region" description="Helical" evidence="7">
    <location>
        <begin position="27"/>
        <end position="49"/>
    </location>
</feature>
<dbReference type="AlphaFoldDB" id="A0AAP6ZVS8"/>
<reference evidence="9 10" key="1">
    <citation type="submission" date="2020-05" db="EMBL/GenBank/DDBJ databases">
        <title>Whole genome sequencing and identification of novel metabolites from Paenibacillus alvei strain JR949.</title>
        <authorList>
            <person name="Rajendhran J."/>
            <person name="Sree Pranav P."/>
            <person name="Mahalakshmi B."/>
            <person name="Karthikeyan R."/>
        </authorList>
    </citation>
    <scope>NUCLEOTIDE SEQUENCE [LARGE SCALE GENOMIC DNA]</scope>
    <source>
        <strain evidence="9 10">JR949</strain>
    </source>
</reference>
<dbReference type="InterPro" id="IPR000515">
    <property type="entry name" value="MetI-like"/>
</dbReference>
<comment type="subcellular location">
    <subcellularLocation>
        <location evidence="1 7">Cell membrane</location>
        <topology evidence="1 7">Multi-pass membrane protein</topology>
    </subcellularLocation>
</comment>
<evidence type="ECO:0000313" key="10">
    <source>
        <dbReference type="Proteomes" id="UP000552038"/>
    </source>
</evidence>
<evidence type="ECO:0000256" key="7">
    <source>
        <dbReference type="RuleBase" id="RU363032"/>
    </source>
</evidence>
<name>A0AAP6ZVS8_PAEAL</name>
<dbReference type="Pfam" id="PF00528">
    <property type="entry name" value="BPD_transp_1"/>
    <property type="match status" value="1"/>
</dbReference>
<evidence type="ECO:0000259" key="8">
    <source>
        <dbReference type="PROSITE" id="PS50928"/>
    </source>
</evidence>
<feature type="transmembrane region" description="Helical" evidence="7">
    <location>
        <begin position="125"/>
        <end position="145"/>
    </location>
</feature>